<reference evidence="2 3" key="1">
    <citation type="submission" date="2019-03" db="EMBL/GenBank/DDBJ databases">
        <title>Ramlibacter henchirensis DSM 14656, whole genome shotgun sequence.</title>
        <authorList>
            <person name="Zhang X."/>
            <person name="Feng G."/>
            <person name="Zhu H."/>
        </authorList>
    </citation>
    <scope>NUCLEOTIDE SEQUENCE [LARGE SCALE GENOMIC DNA]</scope>
    <source>
        <strain evidence="2 3">DSM 14656</strain>
    </source>
</reference>
<feature type="region of interest" description="Disordered" evidence="1">
    <location>
        <begin position="169"/>
        <end position="192"/>
    </location>
</feature>
<accession>A0A4Z0BRB4</accession>
<name>A0A4Z0BRB4_9BURK</name>
<protein>
    <submittedName>
        <fullName evidence="2">Uncharacterized protein</fullName>
    </submittedName>
</protein>
<dbReference type="EMBL" id="SMLM01000003">
    <property type="protein sequence ID" value="TFZ00519.1"/>
    <property type="molecule type" value="Genomic_DNA"/>
</dbReference>
<gene>
    <name evidence="2" type="ORF">EZ313_18850</name>
</gene>
<evidence type="ECO:0000313" key="3">
    <source>
        <dbReference type="Proteomes" id="UP000298180"/>
    </source>
</evidence>
<organism evidence="2 3">
    <name type="scientific">Ramlibacter henchirensis</name>
    <dbReference type="NCBI Taxonomy" id="204072"/>
    <lineage>
        <taxon>Bacteria</taxon>
        <taxon>Pseudomonadati</taxon>
        <taxon>Pseudomonadota</taxon>
        <taxon>Betaproteobacteria</taxon>
        <taxon>Burkholderiales</taxon>
        <taxon>Comamonadaceae</taxon>
        <taxon>Ramlibacter</taxon>
    </lineage>
</organism>
<dbReference type="AlphaFoldDB" id="A0A4Z0BRB4"/>
<keyword evidence="3" id="KW-1185">Reference proteome</keyword>
<evidence type="ECO:0000313" key="2">
    <source>
        <dbReference type="EMBL" id="TFZ00519.1"/>
    </source>
</evidence>
<sequence length="192" mass="22000">MQIHQLSVNYQAEQDRLLLRVNSTSGEEMRLWLTRRLMVSLWPMLTRLQTEQLLRSEPAGAALDGTDEELRRMLTEFRKEEFLQKADFETPYQDQSTHPLGADPLLVTDIDAAPLPSGRLRLAFNERAAASGGDKPRGFQVEMDQRLMQGMMHLLEQALARAQWREPFSTPTAPAAESVEPDFGFERPRYLN</sequence>
<proteinExistence type="predicted"/>
<dbReference type="Proteomes" id="UP000298180">
    <property type="component" value="Unassembled WGS sequence"/>
</dbReference>
<comment type="caution">
    <text evidence="2">The sequence shown here is derived from an EMBL/GenBank/DDBJ whole genome shotgun (WGS) entry which is preliminary data.</text>
</comment>
<evidence type="ECO:0000256" key="1">
    <source>
        <dbReference type="SAM" id="MobiDB-lite"/>
    </source>
</evidence>
<dbReference type="OrthoDB" id="9795237at2"/>
<dbReference type="RefSeq" id="WP_135264859.1">
    <property type="nucleotide sequence ID" value="NZ_SMLM01000003.1"/>
</dbReference>